<dbReference type="Proteomes" id="UP000199152">
    <property type="component" value="Unassembled WGS sequence"/>
</dbReference>
<protein>
    <submittedName>
        <fullName evidence="3">Histidine kinase-like ATPase domain-containing protein</fullName>
    </submittedName>
</protein>
<organism evidence="3 4">
    <name type="scientific">Geodermatophilus ruber</name>
    <dbReference type="NCBI Taxonomy" id="504800"/>
    <lineage>
        <taxon>Bacteria</taxon>
        <taxon>Bacillati</taxon>
        <taxon>Actinomycetota</taxon>
        <taxon>Actinomycetes</taxon>
        <taxon>Geodermatophilales</taxon>
        <taxon>Geodermatophilaceae</taxon>
        <taxon>Geodermatophilus</taxon>
    </lineage>
</organism>
<dbReference type="InParanoid" id="A0A1I4C5H5"/>
<dbReference type="OrthoDB" id="3297757at2"/>
<evidence type="ECO:0000256" key="1">
    <source>
        <dbReference type="ARBA" id="ARBA00022527"/>
    </source>
</evidence>
<dbReference type="InterPro" id="IPR050267">
    <property type="entry name" value="Anti-sigma-factor_SerPK"/>
</dbReference>
<keyword evidence="3" id="KW-0808">Transferase</keyword>
<reference evidence="3 4" key="1">
    <citation type="submission" date="2016-10" db="EMBL/GenBank/DDBJ databases">
        <authorList>
            <person name="de Groot N.N."/>
        </authorList>
    </citation>
    <scope>NUCLEOTIDE SEQUENCE [LARGE SCALE GENOMIC DNA]</scope>
    <source>
        <strain evidence="3 4">DSM 45317</strain>
    </source>
</reference>
<sequence length="136" mass="14815">MPHAYDCWTWELRTLGDLPGVRAAVRRHLADDDVRPTPPDSEAAERLVLALDELASNGLRHGRLPVGLRVCPLPDHWLVDVMDAAVGAPPSPDPGRPAGQGGYGLFVIAAYATGYGWVAEHECKHVWALLPRVVVR</sequence>
<dbReference type="EMBL" id="FOSW01000003">
    <property type="protein sequence ID" value="SFK75416.1"/>
    <property type="molecule type" value="Genomic_DNA"/>
</dbReference>
<name>A0A1I4C5H5_9ACTN</name>
<feature type="domain" description="Histidine kinase/HSP90-like ATPase" evidence="2">
    <location>
        <begin position="25"/>
        <end position="127"/>
    </location>
</feature>
<dbReference type="InterPro" id="IPR036890">
    <property type="entry name" value="HATPase_C_sf"/>
</dbReference>
<keyword evidence="3" id="KW-0418">Kinase</keyword>
<gene>
    <name evidence="3" type="ORF">SAMN04488085_103319</name>
</gene>
<accession>A0A1I4C5H5</accession>
<dbReference type="Gene3D" id="3.30.565.10">
    <property type="entry name" value="Histidine kinase-like ATPase, C-terminal domain"/>
    <property type="match status" value="1"/>
</dbReference>
<dbReference type="Pfam" id="PF13581">
    <property type="entry name" value="HATPase_c_2"/>
    <property type="match status" value="1"/>
</dbReference>
<dbReference type="InterPro" id="IPR003594">
    <property type="entry name" value="HATPase_dom"/>
</dbReference>
<dbReference type="RefSeq" id="WP_091322515.1">
    <property type="nucleotide sequence ID" value="NZ_FOSW01000003.1"/>
</dbReference>
<dbReference type="SUPFAM" id="SSF55874">
    <property type="entry name" value="ATPase domain of HSP90 chaperone/DNA topoisomerase II/histidine kinase"/>
    <property type="match status" value="1"/>
</dbReference>
<dbReference type="CDD" id="cd16936">
    <property type="entry name" value="HATPase_RsbW-like"/>
    <property type="match status" value="1"/>
</dbReference>
<evidence type="ECO:0000313" key="3">
    <source>
        <dbReference type="EMBL" id="SFK75416.1"/>
    </source>
</evidence>
<dbReference type="PANTHER" id="PTHR35526:SF3">
    <property type="entry name" value="ANTI-SIGMA-F FACTOR RSBW"/>
    <property type="match status" value="1"/>
</dbReference>
<dbReference type="AlphaFoldDB" id="A0A1I4C5H5"/>
<dbReference type="STRING" id="504800.SAMN04488085_103319"/>
<keyword evidence="4" id="KW-1185">Reference proteome</keyword>
<dbReference type="PANTHER" id="PTHR35526">
    <property type="entry name" value="ANTI-SIGMA-F FACTOR RSBW-RELATED"/>
    <property type="match status" value="1"/>
</dbReference>
<evidence type="ECO:0000313" key="4">
    <source>
        <dbReference type="Proteomes" id="UP000199152"/>
    </source>
</evidence>
<keyword evidence="1" id="KW-0723">Serine/threonine-protein kinase</keyword>
<proteinExistence type="predicted"/>
<dbReference type="GO" id="GO:0004674">
    <property type="term" value="F:protein serine/threonine kinase activity"/>
    <property type="evidence" value="ECO:0007669"/>
    <property type="project" value="UniProtKB-KW"/>
</dbReference>
<evidence type="ECO:0000259" key="2">
    <source>
        <dbReference type="Pfam" id="PF13581"/>
    </source>
</evidence>